<name>A0ABU0F591_9PSEU</name>
<reference evidence="2 3" key="1">
    <citation type="submission" date="2023-07" db="EMBL/GenBank/DDBJ databases">
        <title>Sequencing the genomes of 1000 actinobacteria strains.</title>
        <authorList>
            <person name="Klenk H.-P."/>
        </authorList>
    </citation>
    <scope>NUCLEOTIDE SEQUENCE [LARGE SCALE GENOMIC DNA]</scope>
    <source>
        <strain evidence="2 3">DSM 45805</strain>
    </source>
</reference>
<dbReference type="Pfam" id="PF01047">
    <property type="entry name" value="MarR"/>
    <property type="match status" value="1"/>
</dbReference>
<organism evidence="2 3">
    <name type="scientific">Amycolatopsis thermophila</name>
    <dbReference type="NCBI Taxonomy" id="206084"/>
    <lineage>
        <taxon>Bacteria</taxon>
        <taxon>Bacillati</taxon>
        <taxon>Actinomycetota</taxon>
        <taxon>Actinomycetes</taxon>
        <taxon>Pseudonocardiales</taxon>
        <taxon>Pseudonocardiaceae</taxon>
        <taxon>Amycolatopsis</taxon>
    </lineage>
</organism>
<keyword evidence="3" id="KW-1185">Reference proteome</keyword>
<evidence type="ECO:0000313" key="2">
    <source>
        <dbReference type="EMBL" id="MDQ0382759.1"/>
    </source>
</evidence>
<gene>
    <name evidence="2" type="ORF">FB470_006753</name>
</gene>
<dbReference type="InterPro" id="IPR039422">
    <property type="entry name" value="MarR/SlyA-like"/>
</dbReference>
<feature type="domain" description="HTH marR-type" evidence="1">
    <location>
        <begin position="23"/>
        <end position="118"/>
    </location>
</feature>
<evidence type="ECO:0000259" key="1">
    <source>
        <dbReference type="SMART" id="SM00347"/>
    </source>
</evidence>
<dbReference type="InterPro" id="IPR036390">
    <property type="entry name" value="WH_DNA-bd_sf"/>
</dbReference>
<dbReference type="RefSeq" id="WP_306998213.1">
    <property type="nucleotide sequence ID" value="NZ_JAUSUT010000001.1"/>
</dbReference>
<dbReference type="PANTHER" id="PTHR33164:SF43">
    <property type="entry name" value="HTH-TYPE TRANSCRIPTIONAL REPRESSOR YETL"/>
    <property type="match status" value="1"/>
</dbReference>
<comment type="caution">
    <text evidence="2">The sequence shown here is derived from an EMBL/GenBank/DDBJ whole genome shotgun (WGS) entry which is preliminary data.</text>
</comment>
<dbReference type="InterPro" id="IPR000835">
    <property type="entry name" value="HTH_MarR-typ"/>
</dbReference>
<proteinExistence type="predicted"/>
<dbReference type="Proteomes" id="UP001229651">
    <property type="component" value="Unassembled WGS sequence"/>
</dbReference>
<keyword evidence="2" id="KW-0238">DNA-binding</keyword>
<evidence type="ECO:0000313" key="3">
    <source>
        <dbReference type="Proteomes" id="UP001229651"/>
    </source>
</evidence>
<dbReference type="EMBL" id="JAUSUT010000001">
    <property type="protein sequence ID" value="MDQ0382759.1"/>
    <property type="molecule type" value="Genomic_DNA"/>
</dbReference>
<sequence length="131" mass="13981">MRNSALQVSEELDDVVADLLLCVRGQHGELSPTAAAVFGRLARVGPDLATYACLSRPATSALVARLCGQELVRRERDSADKRAVVLSATPAGARLVDCRRTERAARLARASPGCPGKICAPSRRRCPRSTV</sequence>
<accession>A0ABU0F591</accession>
<protein>
    <submittedName>
        <fullName evidence="2">DNA-binding MarR family transcriptional regulator</fullName>
    </submittedName>
</protein>
<dbReference type="GO" id="GO:0003677">
    <property type="term" value="F:DNA binding"/>
    <property type="evidence" value="ECO:0007669"/>
    <property type="project" value="UniProtKB-KW"/>
</dbReference>
<dbReference type="SUPFAM" id="SSF46785">
    <property type="entry name" value="Winged helix' DNA-binding domain"/>
    <property type="match status" value="1"/>
</dbReference>
<dbReference type="Gene3D" id="1.10.10.10">
    <property type="entry name" value="Winged helix-like DNA-binding domain superfamily/Winged helix DNA-binding domain"/>
    <property type="match status" value="1"/>
</dbReference>
<dbReference type="SMART" id="SM00347">
    <property type="entry name" value="HTH_MARR"/>
    <property type="match status" value="1"/>
</dbReference>
<dbReference type="InterPro" id="IPR036388">
    <property type="entry name" value="WH-like_DNA-bd_sf"/>
</dbReference>
<dbReference type="PANTHER" id="PTHR33164">
    <property type="entry name" value="TRANSCRIPTIONAL REGULATOR, MARR FAMILY"/>
    <property type="match status" value="1"/>
</dbReference>